<evidence type="ECO:0000259" key="2">
    <source>
        <dbReference type="Pfam" id="PF00535"/>
    </source>
</evidence>
<feature type="coiled-coil region" evidence="1">
    <location>
        <begin position="265"/>
        <end position="331"/>
    </location>
</feature>
<dbReference type="InterPro" id="IPR001173">
    <property type="entry name" value="Glyco_trans_2-like"/>
</dbReference>
<keyword evidence="3" id="KW-0808">Transferase</keyword>
<dbReference type="RefSeq" id="WP_024703947.1">
    <property type="nucleotide sequence ID" value="NZ_CM002372.1"/>
</dbReference>
<dbReference type="SMR" id="A0A0E2Q009"/>
<accession>A0A0E2Q009</accession>
<keyword evidence="1" id="KW-0175">Coiled coil</keyword>
<sequence>MKVSIICTNFNKGDWVREAIDSFLNQETNFDFEIIIIDDASTDHSYEIIQEYQNKFPEKVRTFRNEVNLGITKTWKKICREAKGQYIARCDSDDFWTDPLKLQKQVDLLDASSDSLWSNTEFDMVDLDGNLIQKDAFANKALPLIDSYEEMLVMKGMTMASTWLVDTALMQEVSAQISDTAVDDTFELQLELFKRTKISFLSDSTTVYRMNLGSDSKPMTLETAEKRFTGILNSQIKYLNKYPNQDIKRMLHLALVKDRDLDILVFKKDRQIEDLNRQIEDLNSRLNQVSRISHDQSEYIEVLKKEKEEILTNMTSELNRIQILYDDLQKQYNSVVTSKRWTIPTKIINFFRRSK</sequence>
<reference evidence="4" key="1">
    <citation type="submission" date="2013-12" db="EMBL/GenBank/DDBJ databases">
        <title>Genome sequences of Streptococcus thermophilus strains MTH17CL396 and M17PTZA496 isolated from Fontina cheese in Valle d'Aosta region (Italy).</title>
        <authorList>
            <person name="Treu L."/>
            <person name="Giacomini A."/>
            <person name="Corich V."/>
            <person name="Vendramin V."/>
            <person name="Bovo B."/>
        </authorList>
    </citation>
    <scope>NUCLEOTIDE SEQUENCE [LARGE SCALE GENOMIC DNA]</scope>
    <source>
        <strain evidence="4">M17PTZA496</strain>
    </source>
</reference>
<dbReference type="InterPro" id="IPR029044">
    <property type="entry name" value="Nucleotide-diphossugar_trans"/>
</dbReference>
<dbReference type="Gene3D" id="3.90.550.10">
    <property type="entry name" value="Spore Coat Polysaccharide Biosynthesis Protein SpsA, Chain A"/>
    <property type="match status" value="1"/>
</dbReference>
<feature type="domain" description="Glycosyltransferase 2-like" evidence="2">
    <location>
        <begin position="4"/>
        <end position="114"/>
    </location>
</feature>
<gene>
    <name evidence="3" type="ORF">X841_08320</name>
</gene>
<evidence type="ECO:0000313" key="4">
    <source>
        <dbReference type="Proteomes" id="UP000024559"/>
    </source>
</evidence>
<dbReference type="HOGENOM" id="CLU_025996_4_3_9"/>
<proteinExistence type="predicted"/>
<dbReference type="PANTHER" id="PTHR22916:SF3">
    <property type="entry name" value="UDP-GLCNAC:BETAGAL BETA-1,3-N-ACETYLGLUCOSAMINYLTRANSFERASE-LIKE PROTEIN 1"/>
    <property type="match status" value="1"/>
</dbReference>
<dbReference type="Pfam" id="PF00535">
    <property type="entry name" value="Glycos_transf_2"/>
    <property type="match status" value="1"/>
</dbReference>
<dbReference type="PATRIC" id="fig|1433289.7.peg.1724"/>
<protein>
    <submittedName>
        <fullName evidence="3">Glycosyl transferase</fullName>
    </submittedName>
</protein>
<name>A0A0E2Q009_STRTR</name>
<organism evidence="3 4">
    <name type="scientific">Streptococcus thermophilus M17PTZA496</name>
    <dbReference type="NCBI Taxonomy" id="1433289"/>
    <lineage>
        <taxon>Bacteria</taxon>
        <taxon>Bacillati</taxon>
        <taxon>Bacillota</taxon>
        <taxon>Bacilli</taxon>
        <taxon>Lactobacillales</taxon>
        <taxon>Streptococcaceae</taxon>
        <taxon>Streptococcus</taxon>
    </lineage>
</organism>
<evidence type="ECO:0000256" key="1">
    <source>
        <dbReference type="SAM" id="Coils"/>
    </source>
</evidence>
<dbReference type="Proteomes" id="UP000024559">
    <property type="component" value="Chromosome"/>
</dbReference>
<dbReference type="PANTHER" id="PTHR22916">
    <property type="entry name" value="GLYCOSYLTRANSFERASE"/>
    <property type="match status" value="1"/>
</dbReference>
<comment type="caution">
    <text evidence="3">The sequence shown here is derived from an EMBL/GenBank/DDBJ whole genome shotgun (WGS) entry which is preliminary data.</text>
</comment>
<dbReference type="AlphaFoldDB" id="A0A0E2Q009"/>
<dbReference type="GO" id="GO:0016758">
    <property type="term" value="F:hexosyltransferase activity"/>
    <property type="evidence" value="ECO:0007669"/>
    <property type="project" value="UniProtKB-ARBA"/>
</dbReference>
<dbReference type="SUPFAM" id="SSF53448">
    <property type="entry name" value="Nucleotide-diphospho-sugar transferases"/>
    <property type="match status" value="1"/>
</dbReference>
<dbReference type="EMBL" id="AZJT01000061">
    <property type="protein sequence ID" value="ETW88496.1"/>
    <property type="molecule type" value="Genomic_DNA"/>
</dbReference>
<evidence type="ECO:0000313" key="3">
    <source>
        <dbReference type="EMBL" id="ETW88496.1"/>
    </source>
</evidence>